<feature type="transmembrane region" description="Helical" evidence="1">
    <location>
        <begin position="120"/>
        <end position="138"/>
    </location>
</feature>
<dbReference type="Proteomes" id="UP000028531">
    <property type="component" value="Unassembled WGS sequence"/>
</dbReference>
<keyword evidence="1" id="KW-0812">Transmembrane</keyword>
<keyword evidence="1" id="KW-1133">Transmembrane helix</keyword>
<keyword evidence="5" id="KW-1185">Reference proteome</keyword>
<dbReference type="OrthoDB" id="9876528at2"/>
<feature type="transmembrane region" description="Helical" evidence="1">
    <location>
        <begin position="41"/>
        <end position="59"/>
    </location>
</feature>
<comment type="caution">
    <text evidence="2">The sequence shown here is derived from an EMBL/GenBank/DDBJ whole genome shotgun (WGS) entry which is preliminary data.</text>
</comment>
<accession>A0A084JW21</accession>
<dbReference type="AlphaFoldDB" id="A0A084JW21"/>
<dbReference type="EMBL" id="PVNA01000003">
    <property type="protein sequence ID" value="PRX13725.1"/>
    <property type="molecule type" value="Genomic_DNA"/>
</dbReference>
<evidence type="ECO:0000313" key="5">
    <source>
        <dbReference type="Proteomes" id="UP000239997"/>
    </source>
</evidence>
<organism evidence="2 4">
    <name type="scientific">Nonlabens ulvanivorans</name>
    <name type="common">Persicivirga ulvanivorans</name>
    <dbReference type="NCBI Taxonomy" id="906888"/>
    <lineage>
        <taxon>Bacteria</taxon>
        <taxon>Pseudomonadati</taxon>
        <taxon>Bacteroidota</taxon>
        <taxon>Flavobacteriia</taxon>
        <taxon>Flavobacteriales</taxon>
        <taxon>Flavobacteriaceae</taxon>
        <taxon>Nonlabens</taxon>
    </lineage>
</organism>
<keyword evidence="1" id="KW-0472">Membrane</keyword>
<evidence type="ECO:0000313" key="4">
    <source>
        <dbReference type="Proteomes" id="UP000028531"/>
    </source>
</evidence>
<dbReference type="Proteomes" id="UP000239997">
    <property type="component" value="Unassembled WGS sequence"/>
</dbReference>
<proteinExistence type="predicted"/>
<feature type="transmembrane region" description="Helical" evidence="1">
    <location>
        <begin position="79"/>
        <end position="99"/>
    </location>
</feature>
<evidence type="ECO:0000313" key="2">
    <source>
        <dbReference type="EMBL" id="KEZ93155.1"/>
    </source>
</evidence>
<evidence type="ECO:0000313" key="3">
    <source>
        <dbReference type="EMBL" id="PRX13725.1"/>
    </source>
</evidence>
<dbReference type="RefSeq" id="WP_036584825.1">
    <property type="nucleotide sequence ID" value="NZ_JPJI01000032.1"/>
</dbReference>
<evidence type="ECO:0000256" key="1">
    <source>
        <dbReference type="SAM" id="Phobius"/>
    </source>
</evidence>
<gene>
    <name evidence="2" type="ORF">IL45_13615</name>
    <name evidence="3" type="ORF">LY02_01973</name>
</gene>
<reference evidence="3 5" key="2">
    <citation type="submission" date="2018-03" db="EMBL/GenBank/DDBJ databases">
        <title>Genomic Encyclopedia of Archaeal and Bacterial Type Strains, Phase II (KMG-II): from individual species to whole genera.</title>
        <authorList>
            <person name="Goeker M."/>
        </authorList>
    </citation>
    <scope>NUCLEOTIDE SEQUENCE [LARGE SCALE GENOMIC DNA]</scope>
    <source>
        <strain evidence="3 5">DSM 22727</strain>
    </source>
</reference>
<reference evidence="2 4" key="1">
    <citation type="submission" date="2014-07" db="EMBL/GenBank/DDBJ databases">
        <title>Draft genome sequence of Nonlabens ulvanivorans, an ulvan degrading bacterium.</title>
        <authorList>
            <person name="Kopel M."/>
            <person name="Helbert W."/>
            <person name="Henrissat B."/>
            <person name="Doniger T."/>
            <person name="Banin E."/>
        </authorList>
    </citation>
    <scope>NUCLEOTIDE SEQUENCE [LARGE SCALE GENOMIC DNA]</scope>
    <source>
        <strain evidence="2 4">PLR</strain>
    </source>
</reference>
<dbReference type="EMBL" id="JPJI01000032">
    <property type="protein sequence ID" value="KEZ93155.1"/>
    <property type="molecule type" value="Genomic_DNA"/>
</dbReference>
<sequence length="165" mass="19151">MKKVDYKVVGVAIFLLIISIYSFTNWNLVAKFLMTFLESKILTFGIWILLTITSIIHYNKNYDEDENMISDKEGLDKPIDYLLFVLTYGAIGTSVQVLAKETFANYNFKELSKFAEFSGFDNASFFIVIIVLIFYSYGKIKPILQETYIVKSKIRLEETEEELKN</sequence>
<feature type="transmembrane region" description="Helical" evidence="1">
    <location>
        <begin position="6"/>
        <end position="29"/>
    </location>
</feature>
<name>A0A084JW21_NONUL</name>
<protein>
    <submittedName>
        <fullName evidence="2">Uncharacterized protein</fullName>
    </submittedName>
</protein>